<sequence>MNLKFCIFAISLILFSCNGERKNKQNEIAFSETEKIIYTKTKYSRENQFVSDSIKISGILSLERLDSLYIYIDNNSKLDIQLDSSYYIACDTLSGKQIELFRGIQDHPIVVKQGERKKMHIDLRLNKIKYSSNIPYSFNIFYSLENTNDTHLKLSYQFYTPTMWRESNGSITLMFDTIIDN</sequence>
<dbReference type="AlphaFoldDB" id="A0A7K1HDT8"/>
<name>A0A7K1HDT8_9BACT</name>
<dbReference type="PROSITE" id="PS51257">
    <property type="entry name" value="PROKAR_LIPOPROTEIN"/>
    <property type="match status" value="1"/>
</dbReference>
<proteinExistence type="predicted"/>
<comment type="caution">
    <text evidence="1">The sequence shown here is derived from an EMBL/GenBank/DDBJ whole genome shotgun (WGS) entry which is preliminary data.</text>
</comment>
<reference evidence="1 2" key="1">
    <citation type="journal article" date="2019" name="Nat. Med.">
        <title>A library of human gut bacterial isolates paired with longitudinal multiomics data enables mechanistic microbiome research.</title>
        <authorList>
            <person name="Poyet M."/>
            <person name="Groussin M."/>
            <person name="Gibbons S.M."/>
            <person name="Avila-Pacheco J."/>
            <person name="Jiang X."/>
            <person name="Kearney S.M."/>
            <person name="Perrotta A.R."/>
            <person name="Berdy B."/>
            <person name="Zhao S."/>
            <person name="Lieberman T.D."/>
            <person name="Swanson P.K."/>
            <person name="Smith M."/>
            <person name="Roesemann S."/>
            <person name="Alexander J.E."/>
            <person name="Rich S.A."/>
            <person name="Livny J."/>
            <person name="Vlamakis H."/>
            <person name="Clish C."/>
            <person name="Bullock K."/>
            <person name="Deik A."/>
            <person name="Scott J."/>
            <person name="Pierce K.A."/>
            <person name="Xavier R.J."/>
            <person name="Alm E.J."/>
        </authorList>
    </citation>
    <scope>NUCLEOTIDE SEQUENCE [LARGE SCALE GENOMIC DNA]</scope>
    <source>
        <strain evidence="1 2">BIOML-A25</strain>
    </source>
</reference>
<accession>A0A7K1HDT8</accession>
<protein>
    <recommendedName>
        <fullName evidence="3">Lipoprotein</fullName>
    </recommendedName>
</protein>
<organism evidence="1 2">
    <name type="scientific">Parabacteroides merdae</name>
    <dbReference type="NCBI Taxonomy" id="46503"/>
    <lineage>
        <taxon>Bacteria</taxon>
        <taxon>Pseudomonadati</taxon>
        <taxon>Bacteroidota</taxon>
        <taxon>Bacteroidia</taxon>
        <taxon>Bacteroidales</taxon>
        <taxon>Tannerellaceae</taxon>
        <taxon>Parabacteroides</taxon>
    </lineage>
</organism>
<evidence type="ECO:0000313" key="1">
    <source>
        <dbReference type="EMBL" id="MTU29365.1"/>
    </source>
</evidence>
<evidence type="ECO:0000313" key="2">
    <source>
        <dbReference type="Proteomes" id="UP000437446"/>
    </source>
</evidence>
<dbReference type="RefSeq" id="WP_129943277.1">
    <property type="nucleotide sequence ID" value="NZ_RCYQ01000003.1"/>
</dbReference>
<dbReference type="Proteomes" id="UP000437446">
    <property type="component" value="Unassembled WGS sequence"/>
</dbReference>
<evidence type="ECO:0008006" key="3">
    <source>
        <dbReference type="Google" id="ProtNLM"/>
    </source>
</evidence>
<dbReference type="EMBL" id="WNCR01000003">
    <property type="protein sequence ID" value="MTU29365.1"/>
    <property type="molecule type" value="Genomic_DNA"/>
</dbReference>
<gene>
    <name evidence="1" type="ORF">GMD66_09080</name>
</gene>